<comment type="similarity">
    <text evidence="1">Belongs to the mTERF family.</text>
</comment>
<name>A0A7S2KTH6_9STRA</name>
<feature type="domain" description="tRNA/rRNA methyltransferase SpoU type" evidence="6">
    <location>
        <begin position="323"/>
        <end position="458"/>
    </location>
</feature>
<evidence type="ECO:0000256" key="3">
    <source>
        <dbReference type="ARBA" id="ARBA00022679"/>
    </source>
</evidence>
<dbReference type="InterPro" id="IPR051259">
    <property type="entry name" value="rRNA_Methyltransferase"/>
</dbReference>
<dbReference type="AlphaFoldDB" id="A0A7S2KTH6"/>
<dbReference type="GO" id="GO:0032259">
    <property type="term" value="P:methylation"/>
    <property type="evidence" value="ECO:0007669"/>
    <property type="project" value="UniProtKB-KW"/>
</dbReference>
<evidence type="ECO:0000313" key="7">
    <source>
        <dbReference type="EMBL" id="CAD9586432.1"/>
    </source>
</evidence>
<dbReference type="InterPro" id="IPR001537">
    <property type="entry name" value="SpoU_MeTrfase"/>
</dbReference>
<evidence type="ECO:0000256" key="2">
    <source>
        <dbReference type="ARBA" id="ARBA00022603"/>
    </source>
</evidence>
<dbReference type="Pfam" id="PF00588">
    <property type="entry name" value="SpoU_methylase"/>
    <property type="match status" value="1"/>
</dbReference>
<dbReference type="InterPro" id="IPR038538">
    <property type="entry name" value="MTERF_sf"/>
</dbReference>
<feature type="region of interest" description="Disordered" evidence="5">
    <location>
        <begin position="293"/>
        <end position="319"/>
    </location>
</feature>
<dbReference type="SUPFAM" id="SSF75217">
    <property type="entry name" value="alpha/beta knot"/>
    <property type="match status" value="1"/>
</dbReference>
<dbReference type="PANTHER" id="PTHR43191:SF7">
    <property type="entry name" value="OBP33PEP LIKE PROTEIN"/>
    <property type="match status" value="1"/>
</dbReference>
<reference evidence="7" key="1">
    <citation type="submission" date="2021-01" db="EMBL/GenBank/DDBJ databases">
        <authorList>
            <person name="Corre E."/>
            <person name="Pelletier E."/>
            <person name="Niang G."/>
            <person name="Scheremetjew M."/>
            <person name="Finn R."/>
            <person name="Kale V."/>
            <person name="Holt S."/>
            <person name="Cochrane G."/>
            <person name="Meng A."/>
            <person name="Brown T."/>
            <person name="Cohen L."/>
        </authorList>
    </citation>
    <scope>NUCLEOTIDE SEQUENCE</scope>
    <source>
        <strain evidence="7">SM1012Den-03</strain>
    </source>
</reference>
<keyword evidence="4" id="KW-0809">Transit peptide</keyword>
<dbReference type="SMART" id="SM00733">
    <property type="entry name" value="Mterf"/>
    <property type="match status" value="2"/>
</dbReference>
<dbReference type="Gene3D" id="3.40.1280.10">
    <property type="match status" value="1"/>
</dbReference>
<sequence length="510" mass="56665">MILSRLSPTLFVVLSSSIIILLLLSTHILTSAAFGNTCSYYSHRQTSPHHHRITLLPHKSSLSISASDNDDTIVDPTIDINDGYNNIIALQRRLHLTPDETKLIQNRIGGITPRKKKKLQNCTTITAIDDVTSGKEQSIITMERNLVYLEEHVGMTMEQLRSIVVGYPLVLKMNEVNFMSTMEFFANALRYDVDGGGGGGDVVDSDMQEDYNNKRRLAAFLCESPQLLEYNVAKRLKPRLERLRIAMEKEAKEVGSAAAEVEAEGVDEEMLRSIATLTESRFETWLLQIINGTPKSDGDNNEAATQLVPPQPQRQPNNNPSAYVILSNLQSGGNIGNIVRSASIFGCEECIVVGQKRYRMTGDHGSRLDLPQRHMWSHADVKEYLDEKRVRIYGIEIMENASPIMQYDRETGVVKFPFEAECEGGWSGSAFIFGNEGQGLSTKQREICDEFLFIPQNRGGSGGSEDNFAGRDKVGSASMNVACAAAVVLQAYSMWAGYSEARFEGEKFLS</sequence>
<evidence type="ECO:0000256" key="5">
    <source>
        <dbReference type="SAM" id="MobiDB-lite"/>
    </source>
</evidence>
<organism evidence="7">
    <name type="scientific">Skeletonema marinoi</name>
    <dbReference type="NCBI Taxonomy" id="267567"/>
    <lineage>
        <taxon>Eukaryota</taxon>
        <taxon>Sar</taxon>
        <taxon>Stramenopiles</taxon>
        <taxon>Ochrophyta</taxon>
        <taxon>Bacillariophyta</taxon>
        <taxon>Coscinodiscophyceae</taxon>
        <taxon>Thalassiosirophycidae</taxon>
        <taxon>Thalassiosirales</taxon>
        <taxon>Skeletonemataceae</taxon>
        <taxon>Skeletonema</taxon>
        <taxon>Skeletonema marinoi-dohrnii complex</taxon>
    </lineage>
</organism>
<evidence type="ECO:0000256" key="1">
    <source>
        <dbReference type="ARBA" id="ARBA00007692"/>
    </source>
</evidence>
<dbReference type="InterPro" id="IPR029028">
    <property type="entry name" value="Alpha/beta_knot_MTases"/>
</dbReference>
<dbReference type="EMBL" id="HBGZ01007492">
    <property type="protein sequence ID" value="CAD9586432.1"/>
    <property type="molecule type" value="Transcribed_RNA"/>
</dbReference>
<evidence type="ECO:0000259" key="6">
    <source>
        <dbReference type="Pfam" id="PF00588"/>
    </source>
</evidence>
<protein>
    <recommendedName>
        <fullName evidence="6">tRNA/rRNA methyltransferase SpoU type domain-containing protein</fullName>
    </recommendedName>
</protein>
<dbReference type="Gene3D" id="1.25.70.10">
    <property type="entry name" value="Transcription termination factor 3, mitochondrial"/>
    <property type="match status" value="1"/>
</dbReference>
<evidence type="ECO:0000256" key="4">
    <source>
        <dbReference type="ARBA" id="ARBA00022946"/>
    </source>
</evidence>
<keyword evidence="2" id="KW-0489">Methyltransferase</keyword>
<proteinExistence type="inferred from homology"/>
<dbReference type="GO" id="GO:0003723">
    <property type="term" value="F:RNA binding"/>
    <property type="evidence" value="ECO:0007669"/>
    <property type="project" value="InterPro"/>
</dbReference>
<gene>
    <name evidence="7" type="ORF">SMAR0320_LOCUS5338</name>
</gene>
<dbReference type="PANTHER" id="PTHR43191">
    <property type="entry name" value="RRNA METHYLTRANSFERASE 3"/>
    <property type="match status" value="1"/>
</dbReference>
<dbReference type="GO" id="GO:0008173">
    <property type="term" value="F:RNA methyltransferase activity"/>
    <property type="evidence" value="ECO:0007669"/>
    <property type="project" value="InterPro"/>
</dbReference>
<dbReference type="InterPro" id="IPR029026">
    <property type="entry name" value="tRNA_m1G_MTases_N"/>
</dbReference>
<accession>A0A7S2KTH6</accession>
<dbReference type="GO" id="GO:0006396">
    <property type="term" value="P:RNA processing"/>
    <property type="evidence" value="ECO:0007669"/>
    <property type="project" value="InterPro"/>
</dbReference>
<keyword evidence="3" id="KW-0808">Transferase</keyword>
<dbReference type="InterPro" id="IPR003690">
    <property type="entry name" value="MTERF"/>
</dbReference>